<dbReference type="EMBL" id="VSRR010018342">
    <property type="protein sequence ID" value="MPC61248.1"/>
    <property type="molecule type" value="Genomic_DNA"/>
</dbReference>
<name>A0A5B7GWH1_PORTR</name>
<feature type="region of interest" description="Disordered" evidence="1">
    <location>
        <begin position="147"/>
        <end position="182"/>
    </location>
</feature>
<proteinExistence type="predicted"/>
<gene>
    <name evidence="2" type="ORF">E2C01_055316</name>
</gene>
<sequence>MLHHFGNSDYRRAQTRSAQLANQAVSSLKASSWFQNGTLDEESFRLIMEIQYHIQLLNPEERHIASTLQYTKGASLLDFSTKLAVKLRSQRPAYVAATSDTTSASSGVTPDESIKQKTNPVICQYCHKTGHTLQHCFLKQRHEKTNAQYSNTASSMKSASHSDHDTRSRQLSRDPKLQRYRS</sequence>
<dbReference type="AlphaFoldDB" id="A0A5B7GWH1"/>
<keyword evidence="3" id="KW-1185">Reference proteome</keyword>
<evidence type="ECO:0000313" key="3">
    <source>
        <dbReference type="Proteomes" id="UP000324222"/>
    </source>
</evidence>
<comment type="caution">
    <text evidence="2">The sequence shown here is derived from an EMBL/GenBank/DDBJ whole genome shotgun (WGS) entry which is preliminary data.</text>
</comment>
<protein>
    <submittedName>
        <fullName evidence="2">Uncharacterized protein</fullName>
    </submittedName>
</protein>
<evidence type="ECO:0000256" key="1">
    <source>
        <dbReference type="SAM" id="MobiDB-lite"/>
    </source>
</evidence>
<feature type="compositionally biased region" description="Basic and acidic residues" evidence="1">
    <location>
        <begin position="160"/>
        <end position="182"/>
    </location>
</feature>
<organism evidence="2 3">
    <name type="scientific">Portunus trituberculatus</name>
    <name type="common">Swimming crab</name>
    <name type="synonym">Neptunus trituberculatus</name>
    <dbReference type="NCBI Taxonomy" id="210409"/>
    <lineage>
        <taxon>Eukaryota</taxon>
        <taxon>Metazoa</taxon>
        <taxon>Ecdysozoa</taxon>
        <taxon>Arthropoda</taxon>
        <taxon>Crustacea</taxon>
        <taxon>Multicrustacea</taxon>
        <taxon>Malacostraca</taxon>
        <taxon>Eumalacostraca</taxon>
        <taxon>Eucarida</taxon>
        <taxon>Decapoda</taxon>
        <taxon>Pleocyemata</taxon>
        <taxon>Brachyura</taxon>
        <taxon>Eubrachyura</taxon>
        <taxon>Portunoidea</taxon>
        <taxon>Portunidae</taxon>
        <taxon>Portuninae</taxon>
        <taxon>Portunus</taxon>
    </lineage>
</organism>
<accession>A0A5B7GWH1</accession>
<reference evidence="2 3" key="1">
    <citation type="submission" date="2019-05" db="EMBL/GenBank/DDBJ databases">
        <title>Another draft genome of Portunus trituberculatus and its Hox gene families provides insights of decapod evolution.</title>
        <authorList>
            <person name="Jeong J.-H."/>
            <person name="Song I."/>
            <person name="Kim S."/>
            <person name="Choi T."/>
            <person name="Kim D."/>
            <person name="Ryu S."/>
            <person name="Kim W."/>
        </authorList>
    </citation>
    <scope>NUCLEOTIDE SEQUENCE [LARGE SCALE GENOMIC DNA]</scope>
    <source>
        <tissue evidence="2">Muscle</tissue>
    </source>
</reference>
<evidence type="ECO:0000313" key="2">
    <source>
        <dbReference type="EMBL" id="MPC61248.1"/>
    </source>
</evidence>
<dbReference type="Proteomes" id="UP000324222">
    <property type="component" value="Unassembled WGS sequence"/>
</dbReference>
<feature type="compositionally biased region" description="Polar residues" evidence="1">
    <location>
        <begin position="147"/>
        <end position="159"/>
    </location>
</feature>